<sequence length="75" mass="8581">MPSLHWKIDQRKPKNNTTNNNTLNIENNELAVIGSVYYDTVPGSSSIIPLKRALFEEHSLADWSWKNPDKSKKAK</sequence>
<dbReference type="GeneID" id="93621033"/>
<evidence type="ECO:0000313" key="2">
    <source>
        <dbReference type="EMBL" id="EIE89357.1"/>
    </source>
</evidence>
<reference evidence="2 3" key="1">
    <citation type="journal article" date="2009" name="PLoS Genet.">
        <title>Genomic analysis of the basal lineage fungus Rhizopus oryzae reveals a whole-genome duplication.</title>
        <authorList>
            <person name="Ma L.-J."/>
            <person name="Ibrahim A.S."/>
            <person name="Skory C."/>
            <person name="Grabherr M.G."/>
            <person name="Burger G."/>
            <person name="Butler M."/>
            <person name="Elias M."/>
            <person name="Idnurm A."/>
            <person name="Lang B.F."/>
            <person name="Sone T."/>
            <person name="Abe A."/>
            <person name="Calvo S.E."/>
            <person name="Corrochano L.M."/>
            <person name="Engels R."/>
            <person name="Fu J."/>
            <person name="Hansberg W."/>
            <person name="Kim J.-M."/>
            <person name="Kodira C.D."/>
            <person name="Koehrsen M.J."/>
            <person name="Liu B."/>
            <person name="Miranda-Saavedra D."/>
            <person name="O'Leary S."/>
            <person name="Ortiz-Castellanos L."/>
            <person name="Poulter R."/>
            <person name="Rodriguez-Romero J."/>
            <person name="Ruiz-Herrera J."/>
            <person name="Shen Y.-Q."/>
            <person name="Zeng Q."/>
            <person name="Galagan J."/>
            <person name="Birren B.W."/>
            <person name="Cuomo C.A."/>
            <person name="Wickes B.L."/>
        </authorList>
    </citation>
    <scope>NUCLEOTIDE SEQUENCE [LARGE SCALE GENOMIC DNA]</scope>
    <source>
        <strain evidence="3">RA 99-880 / ATCC MYA-4621 / FGSC 9543 / NRRL 43880</strain>
    </source>
</reference>
<dbReference type="VEuPathDB" id="FungiDB:RO3G_14068"/>
<gene>
    <name evidence="2" type="ORF">RO3G_14068</name>
</gene>
<dbReference type="AlphaFoldDB" id="I1CLM7"/>
<feature type="region of interest" description="Disordered" evidence="1">
    <location>
        <begin position="1"/>
        <end position="22"/>
    </location>
</feature>
<feature type="compositionally biased region" description="Basic and acidic residues" evidence="1">
    <location>
        <begin position="1"/>
        <end position="12"/>
    </location>
</feature>
<accession>I1CLM7</accession>
<protein>
    <submittedName>
        <fullName evidence="2">Uncharacterized protein</fullName>
    </submittedName>
</protein>
<evidence type="ECO:0000256" key="1">
    <source>
        <dbReference type="SAM" id="MobiDB-lite"/>
    </source>
</evidence>
<dbReference type="RefSeq" id="XP_067524753.1">
    <property type="nucleotide sequence ID" value="XM_067668652.1"/>
</dbReference>
<dbReference type="InParanoid" id="I1CLM7"/>
<keyword evidence="3" id="KW-1185">Reference proteome</keyword>
<evidence type="ECO:0000313" key="3">
    <source>
        <dbReference type="Proteomes" id="UP000009138"/>
    </source>
</evidence>
<proteinExistence type="predicted"/>
<dbReference type="Proteomes" id="UP000009138">
    <property type="component" value="Unassembled WGS sequence"/>
</dbReference>
<dbReference type="EMBL" id="CH476744">
    <property type="protein sequence ID" value="EIE89357.1"/>
    <property type="molecule type" value="Genomic_DNA"/>
</dbReference>
<name>I1CLM7_RHIO9</name>
<organism evidence="2 3">
    <name type="scientific">Rhizopus delemar (strain RA 99-880 / ATCC MYA-4621 / FGSC 9543 / NRRL 43880)</name>
    <name type="common">Mucormycosis agent</name>
    <name type="synonym">Rhizopus arrhizus var. delemar</name>
    <dbReference type="NCBI Taxonomy" id="246409"/>
    <lineage>
        <taxon>Eukaryota</taxon>
        <taxon>Fungi</taxon>
        <taxon>Fungi incertae sedis</taxon>
        <taxon>Mucoromycota</taxon>
        <taxon>Mucoromycotina</taxon>
        <taxon>Mucoromycetes</taxon>
        <taxon>Mucorales</taxon>
        <taxon>Mucorineae</taxon>
        <taxon>Rhizopodaceae</taxon>
        <taxon>Rhizopus</taxon>
    </lineage>
</organism>